<dbReference type="PANTHER" id="PTHR35008">
    <property type="entry name" value="BLL4482 PROTEIN-RELATED"/>
    <property type="match status" value="1"/>
</dbReference>
<name>A0A2K8K6D6_9RHOB</name>
<accession>A0A2K8K6D6</accession>
<dbReference type="OrthoDB" id="9811281at2"/>
<protein>
    <submittedName>
        <fullName evidence="10">Cytochrome C</fullName>
    </submittedName>
</protein>
<evidence type="ECO:0000313" key="11">
    <source>
        <dbReference type="Proteomes" id="UP000228948"/>
    </source>
</evidence>
<dbReference type="InterPro" id="IPR036909">
    <property type="entry name" value="Cyt_c-like_dom_sf"/>
</dbReference>
<evidence type="ECO:0000256" key="2">
    <source>
        <dbReference type="ARBA" id="ARBA00022448"/>
    </source>
</evidence>
<keyword evidence="7 8" id="KW-0408">Iron</keyword>
<organism evidence="10 11">
    <name type="scientific">Roseinatronobacter bogoriensis subsp. barguzinensis</name>
    <dbReference type="NCBI Taxonomy" id="441209"/>
    <lineage>
        <taxon>Bacteria</taxon>
        <taxon>Pseudomonadati</taxon>
        <taxon>Pseudomonadota</taxon>
        <taxon>Alphaproteobacteria</taxon>
        <taxon>Rhodobacterales</taxon>
        <taxon>Paracoccaceae</taxon>
        <taxon>Roseinatronobacter</taxon>
    </lineage>
</organism>
<dbReference type="PRINTS" id="PR00605">
    <property type="entry name" value="CYTCHROMECIC"/>
</dbReference>
<dbReference type="PROSITE" id="PS51007">
    <property type="entry name" value="CYTC"/>
    <property type="match status" value="1"/>
</dbReference>
<evidence type="ECO:0000256" key="4">
    <source>
        <dbReference type="ARBA" id="ARBA00022660"/>
    </source>
</evidence>
<dbReference type="PANTHER" id="PTHR35008:SF4">
    <property type="entry name" value="BLL4482 PROTEIN"/>
    <property type="match status" value="1"/>
</dbReference>
<dbReference type="InterPro" id="IPR051459">
    <property type="entry name" value="Cytochrome_c-type_DH"/>
</dbReference>
<keyword evidence="2" id="KW-0813">Transport</keyword>
<keyword evidence="3 8" id="KW-0349">Heme</keyword>
<keyword evidence="5 8" id="KW-0479">Metal-binding</keyword>
<evidence type="ECO:0000256" key="1">
    <source>
        <dbReference type="ARBA" id="ARBA00001926"/>
    </source>
</evidence>
<proteinExistence type="predicted"/>
<keyword evidence="6" id="KW-0249">Electron transport</keyword>
<dbReference type="GO" id="GO:0005506">
    <property type="term" value="F:iron ion binding"/>
    <property type="evidence" value="ECO:0007669"/>
    <property type="project" value="InterPro"/>
</dbReference>
<dbReference type="AlphaFoldDB" id="A0A2K8K6D6"/>
<evidence type="ECO:0000256" key="3">
    <source>
        <dbReference type="ARBA" id="ARBA00022617"/>
    </source>
</evidence>
<keyword evidence="11" id="KW-1185">Reference proteome</keyword>
<gene>
    <name evidence="10" type="ORF">BG454_03565</name>
</gene>
<dbReference type="Pfam" id="PF00034">
    <property type="entry name" value="Cytochrom_C"/>
    <property type="match status" value="1"/>
</dbReference>
<dbReference type="SUPFAM" id="SSF46626">
    <property type="entry name" value="Cytochrome c"/>
    <property type="match status" value="1"/>
</dbReference>
<dbReference type="GO" id="GO:0020037">
    <property type="term" value="F:heme binding"/>
    <property type="evidence" value="ECO:0007669"/>
    <property type="project" value="InterPro"/>
</dbReference>
<dbReference type="Proteomes" id="UP000228948">
    <property type="component" value="Chromosome"/>
</dbReference>
<evidence type="ECO:0000256" key="7">
    <source>
        <dbReference type="ARBA" id="ARBA00023004"/>
    </source>
</evidence>
<dbReference type="GO" id="GO:0009055">
    <property type="term" value="F:electron transfer activity"/>
    <property type="evidence" value="ECO:0007669"/>
    <property type="project" value="InterPro"/>
</dbReference>
<sequence>MGYSMETVMTWQSATGAGLAAIFGGMAFMSAGAAYSDELDLGSALYDQFCAACHGADLEGAPEWQRSGPDGRFPAPPHDETGHTWHHGDRMLFEYTKHGGQAYLDNLGVAFDSGMPAFGDVLSDEEIKAILAFIRSTWPARIQEIQAERTAAENAE</sequence>
<dbReference type="Gene3D" id="1.10.760.10">
    <property type="entry name" value="Cytochrome c-like domain"/>
    <property type="match status" value="1"/>
</dbReference>
<reference evidence="10 11" key="1">
    <citation type="submission" date="2017-11" db="EMBL/GenBank/DDBJ databases">
        <title>Revised Sequence and Annotation of the Rhodobaca barguzinensis strain alga05 Genome.</title>
        <authorList>
            <person name="Kopejtka K."/>
            <person name="Tomasch J.M."/>
            <person name="Bunk B."/>
            <person name="Koblizek M."/>
        </authorList>
    </citation>
    <scope>NUCLEOTIDE SEQUENCE [LARGE SCALE GENOMIC DNA]</scope>
    <source>
        <strain evidence="11">alga05</strain>
    </source>
</reference>
<evidence type="ECO:0000256" key="5">
    <source>
        <dbReference type="ARBA" id="ARBA00022723"/>
    </source>
</evidence>
<evidence type="ECO:0000259" key="9">
    <source>
        <dbReference type="PROSITE" id="PS51007"/>
    </source>
</evidence>
<dbReference type="EMBL" id="CP024899">
    <property type="protein sequence ID" value="ATX65022.1"/>
    <property type="molecule type" value="Genomic_DNA"/>
</dbReference>
<feature type="domain" description="Cytochrome c" evidence="9">
    <location>
        <begin position="37"/>
        <end position="138"/>
    </location>
</feature>
<dbReference type="InterPro" id="IPR009056">
    <property type="entry name" value="Cyt_c-like_dom"/>
</dbReference>
<dbReference type="KEGG" id="rbg:BG454_03565"/>
<dbReference type="STRING" id="441209.GCA_001870665_00507"/>
<comment type="cofactor">
    <cofactor evidence="1">
        <name>heme c</name>
        <dbReference type="ChEBI" id="CHEBI:61717"/>
    </cofactor>
</comment>
<keyword evidence="4" id="KW-0679">Respiratory chain</keyword>
<evidence type="ECO:0000256" key="8">
    <source>
        <dbReference type="PROSITE-ProRule" id="PRU00433"/>
    </source>
</evidence>
<dbReference type="InterPro" id="IPR008168">
    <property type="entry name" value="Cyt_C_IC"/>
</dbReference>
<evidence type="ECO:0000256" key="6">
    <source>
        <dbReference type="ARBA" id="ARBA00022982"/>
    </source>
</evidence>
<evidence type="ECO:0000313" key="10">
    <source>
        <dbReference type="EMBL" id="ATX65022.1"/>
    </source>
</evidence>